<evidence type="ECO:0000313" key="8">
    <source>
        <dbReference type="EMBL" id="GGF68964.1"/>
    </source>
</evidence>
<dbReference type="InterPro" id="IPR005720">
    <property type="entry name" value="Dihydroorotate_DH_cat"/>
</dbReference>
<dbReference type="PANTHER" id="PTHR48109">
    <property type="entry name" value="DIHYDROOROTATE DEHYDROGENASE (QUINONE), MITOCHONDRIAL-RELATED"/>
    <property type="match status" value="1"/>
</dbReference>
<keyword evidence="9" id="KW-1185">Reference proteome</keyword>
<dbReference type="GO" id="GO:0009220">
    <property type="term" value="P:pyrimidine ribonucleotide biosynthetic process"/>
    <property type="evidence" value="ECO:0007669"/>
    <property type="project" value="TreeGrafter"/>
</dbReference>
<evidence type="ECO:0000256" key="3">
    <source>
        <dbReference type="ARBA" id="ARBA00022630"/>
    </source>
</evidence>
<keyword evidence="4" id="KW-0288">FMN</keyword>
<gene>
    <name evidence="8" type="primary">pyrD</name>
    <name evidence="8" type="ORF">GCM10011332_23920</name>
</gene>
<dbReference type="Pfam" id="PF01180">
    <property type="entry name" value="DHO_dh"/>
    <property type="match status" value="1"/>
</dbReference>
<organism evidence="8 9">
    <name type="scientific">Terasakiella brassicae</name>
    <dbReference type="NCBI Taxonomy" id="1634917"/>
    <lineage>
        <taxon>Bacteria</taxon>
        <taxon>Pseudomonadati</taxon>
        <taxon>Pseudomonadota</taxon>
        <taxon>Alphaproteobacteria</taxon>
        <taxon>Rhodospirillales</taxon>
        <taxon>Terasakiellaceae</taxon>
        <taxon>Terasakiella</taxon>
    </lineage>
</organism>
<sequence>MARKRAQRFECDDPLAVFPKTVMGIDFANPLGLAAGFDKLGTMTALARNLGLGFMEVGSLMQEKPLSFSKSGPLGMNIAADVDCMSLDESLVHYTKLAASYAAQADFLVINLSSPRSRPFLQKGGRGWTIDLFQQLHALVSCPICLKVRCEQIPDWIGDLSLNGVVVAHIAQEDVQDIKHIYADLCPFKIVSVGGVMTQRDVEMRLSSGADLVEIFSLLVLKGPKAVRELVQGLWP</sequence>
<keyword evidence="6" id="KW-0560">Oxidoreductase</keyword>
<dbReference type="EMBL" id="BMHV01000017">
    <property type="protein sequence ID" value="GGF68964.1"/>
    <property type="molecule type" value="Genomic_DNA"/>
</dbReference>
<evidence type="ECO:0000313" key="9">
    <source>
        <dbReference type="Proteomes" id="UP000632498"/>
    </source>
</evidence>
<proteinExistence type="predicted"/>
<dbReference type="PANTHER" id="PTHR48109:SF4">
    <property type="entry name" value="DIHYDROOROTATE DEHYDROGENASE (QUINONE), MITOCHONDRIAL"/>
    <property type="match status" value="1"/>
</dbReference>
<evidence type="ECO:0000256" key="2">
    <source>
        <dbReference type="ARBA" id="ARBA00004725"/>
    </source>
</evidence>
<dbReference type="InterPro" id="IPR013785">
    <property type="entry name" value="Aldolase_TIM"/>
</dbReference>
<dbReference type="GO" id="GO:0004152">
    <property type="term" value="F:dihydroorotate dehydrogenase activity"/>
    <property type="evidence" value="ECO:0007669"/>
    <property type="project" value="TreeGrafter"/>
</dbReference>
<reference evidence="8" key="1">
    <citation type="journal article" date="2014" name="Int. J. Syst. Evol. Microbiol.">
        <title>Complete genome sequence of Corynebacterium casei LMG S-19264T (=DSM 44701T), isolated from a smear-ripened cheese.</title>
        <authorList>
            <consortium name="US DOE Joint Genome Institute (JGI-PGF)"/>
            <person name="Walter F."/>
            <person name="Albersmeier A."/>
            <person name="Kalinowski J."/>
            <person name="Ruckert C."/>
        </authorList>
    </citation>
    <scope>NUCLEOTIDE SEQUENCE</scope>
    <source>
        <strain evidence="8">CGMCC 1.15254</strain>
    </source>
</reference>
<protein>
    <submittedName>
        <fullName evidence="8">Dihydroorotate dehydrogenase (Quinone)</fullName>
    </submittedName>
</protein>
<dbReference type="SUPFAM" id="SSF51395">
    <property type="entry name" value="FMN-linked oxidoreductases"/>
    <property type="match status" value="1"/>
</dbReference>
<evidence type="ECO:0000256" key="4">
    <source>
        <dbReference type="ARBA" id="ARBA00022643"/>
    </source>
</evidence>
<evidence type="ECO:0000259" key="7">
    <source>
        <dbReference type="Pfam" id="PF01180"/>
    </source>
</evidence>
<feature type="domain" description="Dihydroorotate dehydrogenase catalytic" evidence="7">
    <location>
        <begin position="20"/>
        <end position="62"/>
    </location>
</feature>
<dbReference type="Gene3D" id="3.20.20.70">
    <property type="entry name" value="Aldolase class I"/>
    <property type="match status" value="2"/>
</dbReference>
<comment type="caution">
    <text evidence="8">The sequence shown here is derived from an EMBL/GenBank/DDBJ whole genome shotgun (WGS) entry which is preliminary data.</text>
</comment>
<keyword evidence="3" id="KW-0285">Flavoprotein</keyword>
<comment type="cofactor">
    <cofactor evidence="1">
        <name>FMN</name>
        <dbReference type="ChEBI" id="CHEBI:58210"/>
    </cofactor>
</comment>
<evidence type="ECO:0000256" key="5">
    <source>
        <dbReference type="ARBA" id="ARBA00022975"/>
    </source>
</evidence>
<evidence type="ECO:0000256" key="6">
    <source>
        <dbReference type="ARBA" id="ARBA00023002"/>
    </source>
</evidence>
<reference evidence="8" key="2">
    <citation type="submission" date="2020-09" db="EMBL/GenBank/DDBJ databases">
        <authorList>
            <person name="Sun Q."/>
            <person name="Zhou Y."/>
        </authorList>
    </citation>
    <scope>NUCLEOTIDE SEQUENCE</scope>
    <source>
        <strain evidence="8">CGMCC 1.15254</strain>
    </source>
</reference>
<dbReference type="GO" id="GO:0005737">
    <property type="term" value="C:cytoplasm"/>
    <property type="evidence" value="ECO:0007669"/>
    <property type="project" value="InterPro"/>
</dbReference>
<dbReference type="GO" id="GO:0006207">
    <property type="term" value="P:'de novo' pyrimidine nucleobase biosynthetic process"/>
    <property type="evidence" value="ECO:0007669"/>
    <property type="project" value="InterPro"/>
</dbReference>
<dbReference type="Proteomes" id="UP000632498">
    <property type="component" value="Unassembled WGS sequence"/>
</dbReference>
<dbReference type="PROSITE" id="PS00912">
    <property type="entry name" value="DHODEHASE_2"/>
    <property type="match status" value="1"/>
</dbReference>
<dbReference type="AlphaFoldDB" id="A0A917C2F4"/>
<name>A0A917C2F4_9PROT</name>
<evidence type="ECO:0000256" key="1">
    <source>
        <dbReference type="ARBA" id="ARBA00001917"/>
    </source>
</evidence>
<dbReference type="InterPro" id="IPR050074">
    <property type="entry name" value="DHO_dehydrogenase"/>
</dbReference>
<dbReference type="InterPro" id="IPR001295">
    <property type="entry name" value="Dihydroorotate_DH_CS"/>
</dbReference>
<comment type="pathway">
    <text evidence="2">Pyrimidine metabolism; UMP biosynthesis via de novo pathway.</text>
</comment>
<keyword evidence="5" id="KW-0665">Pyrimidine biosynthesis</keyword>
<accession>A0A917C2F4</accession>